<organism evidence="2 3">
    <name type="scientific">Hymenobacter glaciei</name>
    <dbReference type="NCBI Taxonomy" id="877209"/>
    <lineage>
        <taxon>Bacteria</taxon>
        <taxon>Pseudomonadati</taxon>
        <taxon>Bacteroidota</taxon>
        <taxon>Cytophagia</taxon>
        <taxon>Cytophagales</taxon>
        <taxon>Hymenobacteraceae</taxon>
        <taxon>Hymenobacter</taxon>
    </lineage>
</organism>
<dbReference type="InterPro" id="IPR011009">
    <property type="entry name" value="Kinase-like_dom_sf"/>
</dbReference>
<evidence type="ECO:0000259" key="1">
    <source>
        <dbReference type="Pfam" id="PF01636"/>
    </source>
</evidence>
<protein>
    <recommendedName>
        <fullName evidence="1">Aminoglycoside phosphotransferase domain-containing protein</fullName>
    </recommendedName>
</protein>
<dbReference type="InterPro" id="IPR051678">
    <property type="entry name" value="AGP_Transferase"/>
</dbReference>
<dbReference type="RefSeq" id="WP_345052899.1">
    <property type="nucleotide sequence ID" value="NZ_BAABDK010000014.1"/>
</dbReference>
<gene>
    <name evidence="2" type="ORF">GCM10022409_17050</name>
</gene>
<dbReference type="InterPro" id="IPR002575">
    <property type="entry name" value="Aminoglycoside_PTrfase"/>
</dbReference>
<dbReference type="Pfam" id="PF01636">
    <property type="entry name" value="APH"/>
    <property type="match status" value="1"/>
</dbReference>
<dbReference type="Gene3D" id="3.90.1200.10">
    <property type="match status" value="1"/>
</dbReference>
<dbReference type="EMBL" id="BAABDK010000014">
    <property type="protein sequence ID" value="GAA4033334.1"/>
    <property type="molecule type" value="Genomic_DNA"/>
</dbReference>
<evidence type="ECO:0000313" key="2">
    <source>
        <dbReference type="EMBL" id="GAA4033334.1"/>
    </source>
</evidence>
<reference evidence="3" key="1">
    <citation type="journal article" date="2019" name="Int. J. Syst. Evol. Microbiol.">
        <title>The Global Catalogue of Microorganisms (GCM) 10K type strain sequencing project: providing services to taxonomists for standard genome sequencing and annotation.</title>
        <authorList>
            <consortium name="The Broad Institute Genomics Platform"/>
            <consortium name="The Broad Institute Genome Sequencing Center for Infectious Disease"/>
            <person name="Wu L."/>
            <person name="Ma J."/>
        </authorList>
    </citation>
    <scope>NUCLEOTIDE SEQUENCE [LARGE SCALE GENOMIC DNA]</scope>
    <source>
        <strain evidence="3">JCM 17225</strain>
    </source>
</reference>
<name>A0ABP7TYY1_9BACT</name>
<proteinExistence type="predicted"/>
<dbReference type="Proteomes" id="UP001501469">
    <property type="component" value="Unassembled WGS sequence"/>
</dbReference>
<sequence length="312" mass="35404">MKNESEMFIANGKLMMLASAALRTSIISAEKIAMGAMTHKYTLIASNNTEYIIRFYPKNLSYIINYEPDLFKLAERENALVPEVVYDSRKTSSKYDFIIYKKLQGQPLSSVLNEMPLPVLNEITTQIFKNITVLHGIQFIGFGALIDSSTGANDNWTAFLNNNIKEGIKNISNLNISTNKITKVIEFLHEIKFILTQRRTSPMFLWSDISPENIIINKNKLSGFIDFDAVMSGDIAMEAGYLYAREMNSVFCDKLLNKYIKLGAVSFEIIQFYSIIRLLRISKYLSQPLPNGKPRDNPRDIFPGSFASIDSL</sequence>
<comment type="caution">
    <text evidence="2">The sequence shown here is derived from an EMBL/GenBank/DDBJ whole genome shotgun (WGS) entry which is preliminary data.</text>
</comment>
<keyword evidence="3" id="KW-1185">Reference proteome</keyword>
<feature type="domain" description="Aminoglycoside phosphotransferase" evidence="1">
    <location>
        <begin position="30"/>
        <end position="248"/>
    </location>
</feature>
<dbReference type="PANTHER" id="PTHR21310">
    <property type="entry name" value="AMINOGLYCOSIDE PHOSPHOTRANSFERASE-RELATED-RELATED"/>
    <property type="match status" value="1"/>
</dbReference>
<dbReference type="SUPFAM" id="SSF56112">
    <property type="entry name" value="Protein kinase-like (PK-like)"/>
    <property type="match status" value="1"/>
</dbReference>
<accession>A0ABP7TYY1</accession>
<dbReference type="PANTHER" id="PTHR21310:SF15">
    <property type="entry name" value="AMINOGLYCOSIDE PHOSPHOTRANSFERASE DOMAIN-CONTAINING PROTEIN"/>
    <property type="match status" value="1"/>
</dbReference>
<evidence type="ECO:0000313" key="3">
    <source>
        <dbReference type="Proteomes" id="UP001501469"/>
    </source>
</evidence>
<dbReference type="Gene3D" id="3.30.200.150">
    <property type="match status" value="1"/>
</dbReference>